<name>A0A7D5EXD4_9MICO</name>
<feature type="transmembrane region" description="Helical" evidence="1">
    <location>
        <begin position="149"/>
        <end position="167"/>
    </location>
</feature>
<dbReference type="Proteomes" id="UP000509638">
    <property type="component" value="Chromosome"/>
</dbReference>
<organism evidence="2 3">
    <name type="scientific">Microbacterium oleivorans</name>
    <dbReference type="NCBI Taxonomy" id="273677"/>
    <lineage>
        <taxon>Bacteria</taxon>
        <taxon>Bacillati</taxon>
        <taxon>Actinomycetota</taxon>
        <taxon>Actinomycetes</taxon>
        <taxon>Micrococcales</taxon>
        <taxon>Microbacteriaceae</taxon>
        <taxon>Microbacterium</taxon>
    </lineage>
</organism>
<proteinExistence type="predicted"/>
<keyword evidence="1" id="KW-1133">Transmembrane helix</keyword>
<evidence type="ECO:0000313" key="2">
    <source>
        <dbReference type="EMBL" id="QLD12286.1"/>
    </source>
</evidence>
<sequence>MSVDLLLRAFARTMPAASRDRYLEQWRADAAGAEDAGLRRGDVVRGALAVVATADRDAPRLTGEPRGAAPRRLSRRGVSVALAAAVLAAALWVTGGRDLDSAVRLDPGFAAGIDAARVALEALAGCGIALAAAYVIGAAVVSRRAIARIAFGSAALGLLMLMVATIWSDAAAVSPLALGLAVGGIAVGLAAAWRSTALALVPRSAPVRERWPLAVLGVTAVASLIALGAVDTLVWNPRAKVPGLTIGEIYDEMIAADGFSPAFAAAHVAAWAAIWLLASLFVAVFALSPAGAWLTPRRLGILFLTIVGAALFFRLFAGFSIGMSLADTFWTSGADESPLSLVFQLVGPSAVAVAAILFGWAPAAREQAEPVPAT</sequence>
<feature type="transmembrane region" description="Helical" evidence="1">
    <location>
        <begin position="115"/>
        <end position="137"/>
    </location>
</feature>
<reference evidence="2 3" key="1">
    <citation type="submission" date="2020-06" db="EMBL/GenBank/DDBJ databases">
        <authorList>
            <person name="Jo H."/>
        </authorList>
    </citation>
    <scope>NUCLEOTIDE SEQUENCE [LARGE SCALE GENOMIC DNA]</scope>
    <source>
        <strain evidence="2 3">I46</strain>
    </source>
</reference>
<dbReference type="RefSeq" id="WP_178012912.1">
    <property type="nucleotide sequence ID" value="NZ_CP058316.1"/>
</dbReference>
<evidence type="ECO:0000256" key="1">
    <source>
        <dbReference type="SAM" id="Phobius"/>
    </source>
</evidence>
<feature type="transmembrane region" description="Helical" evidence="1">
    <location>
        <begin position="77"/>
        <end position="95"/>
    </location>
</feature>
<dbReference type="AlphaFoldDB" id="A0A7D5EXD4"/>
<keyword evidence="1" id="KW-0812">Transmembrane</keyword>
<feature type="transmembrane region" description="Helical" evidence="1">
    <location>
        <begin position="299"/>
        <end position="321"/>
    </location>
</feature>
<feature type="transmembrane region" description="Helical" evidence="1">
    <location>
        <begin position="268"/>
        <end position="287"/>
    </location>
</feature>
<feature type="transmembrane region" description="Helical" evidence="1">
    <location>
        <begin position="213"/>
        <end position="235"/>
    </location>
</feature>
<feature type="transmembrane region" description="Helical" evidence="1">
    <location>
        <begin position="173"/>
        <end position="193"/>
    </location>
</feature>
<accession>A0A7D5EXD4</accession>
<dbReference type="EMBL" id="CP058316">
    <property type="protein sequence ID" value="QLD12286.1"/>
    <property type="molecule type" value="Genomic_DNA"/>
</dbReference>
<evidence type="ECO:0000313" key="3">
    <source>
        <dbReference type="Proteomes" id="UP000509638"/>
    </source>
</evidence>
<feature type="transmembrane region" description="Helical" evidence="1">
    <location>
        <begin position="341"/>
        <end position="361"/>
    </location>
</feature>
<keyword evidence="1" id="KW-0472">Membrane</keyword>
<gene>
    <name evidence="2" type="ORF">HW566_11180</name>
</gene>
<protein>
    <submittedName>
        <fullName evidence="2">Uncharacterized protein</fullName>
    </submittedName>
</protein>